<sequence length="261" mass="30732">MSKQRLILVSFDVEEFDMPLEYQHAIGVAAQMRVGYEGLQKMMQVIDAQSSFTGTFFTTANFANEYASDIRQISEKHEIASHTYFHTDFEVPHLLQSRAKLEEITGKPVYGLRMPRMRPVAMKDVEEAGYLYDSSVNPTWIPGRYDNRHKPRTLYREEGMLRLPASVSPRWRIPLFWLLFKNTPYTVFKMLTLQTLRNDGYVCLYFHPWEFIDIRGYGLPGYTRRWCGEQLRDRLDRLLKDLATEGEFATIYDMLQQQRTV</sequence>
<protein>
    <submittedName>
        <fullName evidence="2">Polysaccharide deacetylase</fullName>
    </submittedName>
</protein>
<dbReference type="PANTHER" id="PTHR47561">
    <property type="entry name" value="POLYSACCHARIDE DEACETYLASE FAMILY PROTEIN (AFU_ORTHOLOGUE AFUA_6G05030)"/>
    <property type="match status" value="1"/>
</dbReference>
<accession>A0A917J3W5</accession>
<evidence type="ECO:0000259" key="1">
    <source>
        <dbReference type="Pfam" id="PF01522"/>
    </source>
</evidence>
<dbReference type="EMBL" id="BMIB01000006">
    <property type="protein sequence ID" value="GGH81518.1"/>
    <property type="molecule type" value="Genomic_DNA"/>
</dbReference>
<dbReference type="Proteomes" id="UP000627292">
    <property type="component" value="Unassembled WGS sequence"/>
</dbReference>
<dbReference type="RefSeq" id="WP_229688042.1">
    <property type="nucleotide sequence ID" value="NZ_BMIB01000006.1"/>
</dbReference>
<dbReference type="InterPro" id="IPR002509">
    <property type="entry name" value="NODB_dom"/>
</dbReference>
<reference evidence="2" key="2">
    <citation type="submission" date="2020-09" db="EMBL/GenBank/DDBJ databases">
        <authorList>
            <person name="Sun Q."/>
            <person name="Zhou Y."/>
        </authorList>
    </citation>
    <scope>NUCLEOTIDE SEQUENCE</scope>
    <source>
        <strain evidence="2">CGMCC 1.15290</strain>
    </source>
</reference>
<evidence type="ECO:0000313" key="2">
    <source>
        <dbReference type="EMBL" id="GGH81518.1"/>
    </source>
</evidence>
<feature type="domain" description="NodB homology" evidence="1">
    <location>
        <begin position="51"/>
        <end position="116"/>
    </location>
</feature>
<dbReference type="GO" id="GO:0016810">
    <property type="term" value="F:hydrolase activity, acting on carbon-nitrogen (but not peptide) bonds"/>
    <property type="evidence" value="ECO:0007669"/>
    <property type="project" value="InterPro"/>
</dbReference>
<organism evidence="2 3">
    <name type="scientific">Filimonas zeae</name>
    <dbReference type="NCBI Taxonomy" id="1737353"/>
    <lineage>
        <taxon>Bacteria</taxon>
        <taxon>Pseudomonadati</taxon>
        <taxon>Bacteroidota</taxon>
        <taxon>Chitinophagia</taxon>
        <taxon>Chitinophagales</taxon>
        <taxon>Chitinophagaceae</taxon>
        <taxon>Filimonas</taxon>
    </lineage>
</organism>
<name>A0A917J3W5_9BACT</name>
<dbReference type="Pfam" id="PF01522">
    <property type="entry name" value="Polysacc_deac_1"/>
    <property type="match status" value="1"/>
</dbReference>
<dbReference type="InterPro" id="IPR011330">
    <property type="entry name" value="Glyco_hydro/deAcase_b/a-brl"/>
</dbReference>
<reference evidence="2" key="1">
    <citation type="journal article" date="2014" name="Int. J. Syst. Evol. Microbiol.">
        <title>Complete genome sequence of Corynebacterium casei LMG S-19264T (=DSM 44701T), isolated from a smear-ripened cheese.</title>
        <authorList>
            <consortium name="US DOE Joint Genome Institute (JGI-PGF)"/>
            <person name="Walter F."/>
            <person name="Albersmeier A."/>
            <person name="Kalinowski J."/>
            <person name="Ruckert C."/>
        </authorList>
    </citation>
    <scope>NUCLEOTIDE SEQUENCE</scope>
    <source>
        <strain evidence="2">CGMCC 1.15290</strain>
    </source>
</reference>
<gene>
    <name evidence="2" type="ORF">GCM10011379_54020</name>
</gene>
<dbReference type="SUPFAM" id="SSF88713">
    <property type="entry name" value="Glycoside hydrolase/deacetylase"/>
    <property type="match status" value="1"/>
</dbReference>
<dbReference type="AlphaFoldDB" id="A0A917J3W5"/>
<proteinExistence type="predicted"/>
<comment type="caution">
    <text evidence="2">The sequence shown here is derived from an EMBL/GenBank/DDBJ whole genome shotgun (WGS) entry which is preliminary data.</text>
</comment>
<evidence type="ECO:0000313" key="3">
    <source>
        <dbReference type="Proteomes" id="UP000627292"/>
    </source>
</evidence>
<dbReference type="Gene3D" id="3.20.20.370">
    <property type="entry name" value="Glycoside hydrolase/deacetylase"/>
    <property type="match status" value="1"/>
</dbReference>
<keyword evidence="3" id="KW-1185">Reference proteome</keyword>
<dbReference type="PANTHER" id="PTHR47561:SF1">
    <property type="entry name" value="POLYSACCHARIDE DEACETYLASE FAMILY PROTEIN (AFU_ORTHOLOGUE AFUA_6G05030)"/>
    <property type="match status" value="1"/>
</dbReference>
<dbReference type="GO" id="GO:0005975">
    <property type="term" value="P:carbohydrate metabolic process"/>
    <property type="evidence" value="ECO:0007669"/>
    <property type="project" value="InterPro"/>
</dbReference>